<dbReference type="Proteomes" id="UP001197875">
    <property type="component" value="Unassembled WGS sequence"/>
</dbReference>
<name>A0AAE3DS41_9FIRM</name>
<dbReference type="EMBL" id="JAJEPR010000007">
    <property type="protein sequence ID" value="MCC2189363.1"/>
    <property type="molecule type" value="Genomic_DNA"/>
</dbReference>
<evidence type="ECO:0000256" key="4">
    <source>
        <dbReference type="ARBA" id="ARBA00022759"/>
    </source>
</evidence>
<comment type="caution">
    <text evidence="10">The sequence shown here is derived from an EMBL/GenBank/DDBJ whole genome shotgun (WGS) entry which is preliminary data.</text>
</comment>
<dbReference type="NCBIfam" id="TIGR02582">
    <property type="entry name" value="cas7_TM1809"/>
    <property type="match status" value="1"/>
</dbReference>
<dbReference type="InterPro" id="IPR013412">
    <property type="entry name" value="CRISPR-assoc_RAMP_Csm3"/>
</dbReference>
<proteinExistence type="inferred from homology"/>
<dbReference type="InterPro" id="IPR005537">
    <property type="entry name" value="RAMP_III_fam"/>
</dbReference>
<keyword evidence="5" id="KW-0378">Hydrolase</keyword>
<keyword evidence="4" id="KW-0255">Endonuclease</keyword>
<keyword evidence="3" id="KW-0540">Nuclease</keyword>
<evidence type="ECO:0000256" key="7">
    <source>
        <dbReference type="ARBA" id="ARBA00023118"/>
    </source>
</evidence>
<organism evidence="10 11">
    <name type="scientific">Fusicatenibacter faecihominis</name>
    <dbReference type="NCBI Taxonomy" id="2881276"/>
    <lineage>
        <taxon>Bacteria</taxon>
        <taxon>Bacillati</taxon>
        <taxon>Bacillota</taxon>
        <taxon>Clostridia</taxon>
        <taxon>Lachnospirales</taxon>
        <taxon>Lachnospiraceae</taxon>
        <taxon>Fusicatenibacter</taxon>
    </lineage>
</organism>
<dbReference type="GO" id="GO:0051607">
    <property type="term" value="P:defense response to virus"/>
    <property type="evidence" value="ECO:0007669"/>
    <property type="project" value="UniProtKB-KW"/>
</dbReference>
<dbReference type="Pfam" id="PF03787">
    <property type="entry name" value="RAMPs"/>
    <property type="match status" value="1"/>
</dbReference>
<comment type="similarity">
    <text evidence="1">Belongs to the CRISPR-associated Csm3 family.</text>
</comment>
<reference evidence="10 11" key="1">
    <citation type="submission" date="2021-10" db="EMBL/GenBank/DDBJ databases">
        <title>Anaerobic single-cell dispensing facilitates the cultivation of human gut bacteria.</title>
        <authorList>
            <person name="Afrizal A."/>
        </authorList>
    </citation>
    <scope>NUCLEOTIDE SEQUENCE [LARGE SCALE GENOMIC DNA]</scope>
    <source>
        <strain evidence="10 11">CLA-AA-H277</strain>
    </source>
</reference>
<dbReference type="GO" id="GO:0003723">
    <property type="term" value="F:RNA binding"/>
    <property type="evidence" value="ECO:0007669"/>
    <property type="project" value="UniProtKB-KW"/>
</dbReference>
<dbReference type="PANTHER" id="PTHR35579:SF3">
    <property type="entry name" value="CRISPR SYSTEM CMS ENDORIBONUCLEASE CSM3"/>
    <property type="match status" value="1"/>
</dbReference>
<keyword evidence="6" id="KW-0694">RNA-binding</keyword>
<feature type="domain" description="CRISPR type III-associated protein" evidence="9">
    <location>
        <begin position="13"/>
        <end position="191"/>
    </location>
</feature>
<dbReference type="PANTHER" id="PTHR35579">
    <property type="entry name" value="CRISPR SYSTEM CMS ENDORIBONUCLEASE CSM3"/>
    <property type="match status" value="1"/>
</dbReference>
<sequence>MYAKIKISGDILLKTGMHIGGSGAFAAIGAVDSPVIKDVLSGYPMIPGSSLKGKIRSLLARELNTVVIDPDGDDERILRLFGSAGKGKSKIRRSRLLFSDMVLANENELRKAGLQSMTEVKFENSISRTTAVANPRQIERAVRGTIFELDLIYELEEENEFIEDMETLAEGLKLLQYDYLGGSGSRGYGKVGFQDLYAEVVVGEVADGLMDQCNKILEEAAGE</sequence>
<evidence type="ECO:0000256" key="1">
    <source>
        <dbReference type="ARBA" id="ARBA00006342"/>
    </source>
</evidence>
<evidence type="ECO:0000313" key="11">
    <source>
        <dbReference type="Proteomes" id="UP001197875"/>
    </source>
</evidence>
<evidence type="ECO:0000256" key="6">
    <source>
        <dbReference type="ARBA" id="ARBA00022884"/>
    </source>
</evidence>
<protein>
    <recommendedName>
        <fullName evidence="2">CRISPR system Cms endoribonuclease Csm3</fullName>
    </recommendedName>
    <alternativeName>
        <fullName evidence="8">CRISPR type III A-associated RAMP protein Csm3</fullName>
    </alternativeName>
</protein>
<dbReference type="GO" id="GO:0004519">
    <property type="term" value="F:endonuclease activity"/>
    <property type="evidence" value="ECO:0007669"/>
    <property type="project" value="UniProtKB-KW"/>
</dbReference>
<evidence type="ECO:0000256" key="5">
    <source>
        <dbReference type="ARBA" id="ARBA00022801"/>
    </source>
</evidence>
<keyword evidence="7" id="KW-0051">Antiviral defense</keyword>
<dbReference type="RefSeq" id="WP_227614721.1">
    <property type="nucleotide sequence ID" value="NZ_JAJEPR010000007.1"/>
</dbReference>
<evidence type="ECO:0000259" key="9">
    <source>
        <dbReference type="Pfam" id="PF03787"/>
    </source>
</evidence>
<keyword evidence="11" id="KW-1185">Reference proteome</keyword>
<dbReference type="AlphaFoldDB" id="A0AAE3DS41"/>
<gene>
    <name evidence="10" type="primary">csm3</name>
    <name evidence="10" type="ORF">LKD71_05990</name>
</gene>
<evidence type="ECO:0000256" key="8">
    <source>
        <dbReference type="ARBA" id="ARBA00033183"/>
    </source>
</evidence>
<dbReference type="InterPro" id="IPR052216">
    <property type="entry name" value="CRISPR_Csm3_endoribonuclease"/>
</dbReference>
<evidence type="ECO:0000313" key="10">
    <source>
        <dbReference type="EMBL" id="MCC2189363.1"/>
    </source>
</evidence>
<evidence type="ECO:0000256" key="3">
    <source>
        <dbReference type="ARBA" id="ARBA00022722"/>
    </source>
</evidence>
<dbReference type="GO" id="GO:0016787">
    <property type="term" value="F:hydrolase activity"/>
    <property type="evidence" value="ECO:0007669"/>
    <property type="project" value="UniProtKB-KW"/>
</dbReference>
<evidence type="ECO:0000256" key="2">
    <source>
        <dbReference type="ARBA" id="ARBA00022150"/>
    </source>
</evidence>
<accession>A0AAE3DS41</accession>